<evidence type="ECO:0000313" key="4">
    <source>
        <dbReference type="Proteomes" id="UP001206014"/>
    </source>
</evidence>
<dbReference type="EMBL" id="JANDWU010000009">
    <property type="protein sequence ID" value="MCP9549198.1"/>
    <property type="molecule type" value="Genomic_DNA"/>
</dbReference>
<dbReference type="EMBL" id="JANDXR010000012">
    <property type="protein sequence ID" value="MCP9502017.1"/>
    <property type="molecule type" value="Genomic_DNA"/>
</dbReference>
<evidence type="ECO:0000313" key="3">
    <source>
        <dbReference type="EMBL" id="MCP9549198.1"/>
    </source>
</evidence>
<accession>A0AAP2TPB0</accession>
<comment type="caution">
    <text evidence="2">The sequence shown here is derived from an EMBL/GenBank/DDBJ whole genome shotgun (WGS) entry which is preliminary data.</text>
</comment>
<dbReference type="Proteomes" id="UP001205506">
    <property type="component" value="Unassembled WGS sequence"/>
</dbReference>
<sequence length="73" mass="8193">MNEKGEIDNLKKNSDSNVLTDGPISRINFCTIPERKIGAEMPVYGEFDDDAEKLGEPPLYRENSSEGSKCRRS</sequence>
<feature type="compositionally biased region" description="Basic and acidic residues" evidence="1">
    <location>
        <begin position="1"/>
        <end position="14"/>
    </location>
</feature>
<dbReference type="Proteomes" id="UP001206014">
    <property type="component" value="Unassembled WGS sequence"/>
</dbReference>
<organism evidence="2 4">
    <name type="scientific">Segatella copri</name>
    <dbReference type="NCBI Taxonomy" id="165179"/>
    <lineage>
        <taxon>Bacteria</taxon>
        <taxon>Pseudomonadati</taxon>
        <taxon>Bacteroidota</taxon>
        <taxon>Bacteroidia</taxon>
        <taxon>Bacteroidales</taxon>
        <taxon>Prevotellaceae</taxon>
        <taxon>Segatella</taxon>
    </lineage>
</organism>
<dbReference type="AlphaFoldDB" id="A0AAP2TPB0"/>
<evidence type="ECO:0000256" key="1">
    <source>
        <dbReference type="SAM" id="MobiDB-lite"/>
    </source>
</evidence>
<feature type="region of interest" description="Disordered" evidence="1">
    <location>
        <begin position="1"/>
        <end position="23"/>
    </location>
</feature>
<reference evidence="2" key="1">
    <citation type="submission" date="2022-07" db="EMBL/GenBank/DDBJ databases">
        <title>Prevotella copri.</title>
        <authorList>
            <person name="Yang C."/>
        </authorList>
    </citation>
    <scope>NUCLEOTIDE SEQUENCE</scope>
    <source>
        <strain evidence="3">HF1805</strain>
        <strain evidence="2">HF88</strain>
    </source>
</reference>
<feature type="region of interest" description="Disordered" evidence="1">
    <location>
        <begin position="48"/>
        <end position="73"/>
    </location>
</feature>
<protein>
    <submittedName>
        <fullName evidence="2">Uncharacterized protein</fullName>
    </submittedName>
</protein>
<proteinExistence type="predicted"/>
<name>A0AAP2TPB0_9BACT</name>
<dbReference type="RefSeq" id="WP_234564524.1">
    <property type="nucleotide sequence ID" value="NZ_JAJTTD010000013.1"/>
</dbReference>
<evidence type="ECO:0000313" key="2">
    <source>
        <dbReference type="EMBL" id="MCP9502017.1"/>
    </source>
</evidence>
<gene>
    <name evidence="3" type="ORF">NNC68_06890</name>
    <name evidence="2" type="ORF">NND11_10750</name>
</gene>